<evidence type="ECO:0000256" key="1">
    <source>
        <dbReference type="SAM" id="MobiDB-lite"/>
    </source>
</evidence>
<dbReference type="GO" id="GO:0006635">
    <property type="term" value="P:fatty acid beta-oxidation"/>
    <property type="evidence" value="ECO:0007669"/>
    <property type="project" value="TreeGrafter"/>
</dbReference>
<organism evidence="2 3">
    <name type="scientific">Oharaeibacter diazotrophicus</name>
    <dbReference type="NCBI Taxonomy" id="1920512"/>
    <lineage>
        <taxon>Bacteria</taxon>
        <taxon>Pseudomonadati</taxon>
        <taxon>Pseudomonadota</taxon>
        <taxon>Alphaproteobacteria</taxon>
        <taxon>Hyphomicrobiales</taxon>
        <taxon>Pleomorphomonadaceae</taxon>
        <taxon>Oharaeibacter</taxon>
    </lineage>
</organism>
<dbReference type="GO" id="GO:0003824">
    <property type="term" value="F:catalytic activity"/>
    <property type="evidence" value="ECO:0007669"/>
    <property type="project" value="UniProtKB-ARBA"/>
</dbReference>
<dbReference type="Gene3D" id="6.20.390.30">
    <property type="match status" value="1"/>
</dbReference>
<dbReference type="PANTHER" id="PTHR11941:SF54">
    <property type="entry name" value="ENOYL-COA HYDRATASE, MITOCHONDRIAL"/>
    <property type="match status" value="1"/>
</dbReference>
<accession>A0A4R6R9K7</accession>
<gene>
    <name evidence="2" type="ORF">EDD54_4022</name>
</gene>
<keyword evidence="3" id="KW-1185">Reference proteome</keyword>
<protein>
    <submittedName>
        <fullName evidence="2">DSF synthase</fullName>
    </submittedName>
</protein>
<sequence length="333" mass="36794">MTDARTFDAPIGQRTAAAATERELPRPRSDERRPDPIWTATAPGAVDELTRFLSRSYQELDVRLDPNTRALWCHMRPAGPPSFTPGMVRELIQLHRAIQGLMASQPPGEEPLIRYYVQGSRIPGIYNMGGDLAFLTRAIRAGDRTAVRRYAFDCVDAVYHIAIGFDSGIVSVGLLQGDALGGGFEGALCCNVLIAERSVKLGLPEILFNSFPGMGAYSFLARRLDAARAERMILSGRIYTAEEMHAMGIVDEVVDDGAGEAAVSAYLRDRQSHVVRSTLYKVRQRVAPISLAELRDVTDLWVDAIMRLAPADLRRMEHLQQAQGRRLQKTTAS</sequence>
<comment type="caution">
    <text evidence="2">The sequence shown here is derived from an EMBL/GenBank/DDBJ whole genome shotgun (WGS) entry which is preliminary data.</text>
</comment>
<evidence type="ECO:0000313" key="2">
    <source>
        <dbReference type="EMBL" id="TDP82750.1"/>
    </source>
</evidence>
<dbReference type="Gene3D" id="3.90.226.10">
    <property type="entry name" value="2-enoyl-CoA Hydratase, Chain A, domain 1"/>
    <property type="match status" value="1"/>
</dbReference>
<dbReference type="InterPro" id="IPR029045">
    <property type="entry name" value="ClpP/crotonase-like_dom_sf"/>
</dbReference>
<dbReference type="SUPFAM" id="SSF52096">
    <property type="entry name" value="ClpP/crotonase"/>
    <property type="match status" value="1"/>
</dbReference>
<dbReference type="RefSeq" id="WP_126538794.1">
    <property type="nucleotide sequence ID" value="NZ_BSPM01000007.1"/>
</dbReference>
<dbReference type="EMBL" id="SNXY01000010">
    <property type="protein sequence ID" value="TDP82750.1"/>
    <property type="molecule type" value="Genomic_DNA"/>
</dbReference>
<dbReference type="AlphaFoldDB" id="A0A4R6R9K7"/>
<name>A0A4R6R9K7_9HYPH</name>
<dbReference type="NCBIfam" id="NF006452">
    <property type="entry name" value="PRK08788.1"/>
    <property type="match status" value="1"/>
</dbReference>
<dbReference type="InterPro" id="IPR001753">
    <property type="entry name" value="Enoyl-CoA_hydra/iso"/>
</dbReference>
<evidence type="ECO:0000313" key="3">
    <source>
        <dbReference type="Proteomes" id="UP000294547"/>
    </source>
</evidence>
<dbReference type="PANTHER" id="PTHR11941">
    <property type="entry name" value="ENOYL-COA HYDRATASE-RELATED"/>
    <property type="match status" value="1"/>
</dbReference>
<dbReference type="CDD" id="cd06558">
    <property type="entry name" value="crotonase-like"/>
    <property type="match status" value="1"/>
</dbReference>
<dbReference type="Pfam" id="PF00378">
    <property type="entry name" value="ECH_1"/>
    <property type="match status" value="1"/>
</dbReference>
<feature type="region of interest" description="Disordered" evidence="1">
    <location>
        <begin position="1"/>
        <end position="40"/>
    </location>
</feature>
<dbReference type="Proteomes" id="UP000294547">
    <property type="component" value="Unassembled WGS sequence"/>
</dbReference>
<reference evidence="2 3" key="1">
    <citation type="submission" date="2019-03" db="EMBL/GenBank/DDBJ databases">
        <title>Genomic Encyclopedia of Type Strains, Phase IV (KMG-IV): sequencing the most valuable type-strain genomes for metagenomic binning, comparative biology and taxonomic classification.</title>
        <authorList>
            <person name="Goeker M."/>
        </authorList>
    </citation>
    <scope>NUCLEOTIDE SEQUENCE [LARGE SCALE GENOMIC DNA]</scope>
    <source>
        <strain evidence="2 3">DSM 102969</strain>
    </source>
</reference>
<proteinExistence type="predicted"/>
<dbReference type="OrthoDB" id="9802362at2"/>
<feature type="compositionally biased region" description="Basic and acidic residues" evidence="1">
    <location>
        <begin position="20"/>
        <end position="35"/>
    </location>
</feature>